<evidence type="ECO:0000313" key="2">
    <source>
        <dbReference type="Proteomes" id="UP000026962"/>
    </source>
</evidence>
<accession>A0A0E0JPN8</accession>
<dbReference type="Proteomes" id="UP000026962">
    <property type="component" value="Chromosome 1"/>
</dbReference>
<reference evidence="1" key="1">
    <citation type="submission" date="2015-04" db="UniProtKB">
        <authorList>
            <consortium name="EnsemblPlants"/>
        </authorList>
    </citation>
    <scope>IDENTIFICATION</scope>
</reference>
<reference evidence="1" key="2">
    <citation type="submission" date="2018-05" db="EMBL/GenBank/DDBJ databases">
        <title>OpunRS2 (Oryza punctata Reference Sequence Version 2).</title>
        <authorList>
            <person name="Zhang J."/>
            <person name="Kudrna D."/>
            <person name="Lee S."/>
            <person name="Talag J."/>
            <person name="Welchert J."/>
            <person name="Wing R.A."/>
        </authorList>
    </citation>
    <scope>NUCLEOTIDE SEQUENCE [LARGE SCALE GENOMIC DNA]</scope>
</reference>
<keyword evidence="2" id="KW-1185">Reference proteome</keyword>
<dbReference type="EnsemblPlants" id="OPUNC01G32580.1">
    <property type="protein sequence ID" value="OPUNC01G32580.1"/>
    <property type="gene ID" value="OPUNC01G32580"/>
</dbReference>
<proteinExistence type="predicted"/>
<evidence type="ECO:0000313" key="1">
    <source>
        <dbReference type="EnsemblPlants" id="OPUNC01G32580.1"/>
    </source>
</evidence>
<protein>
    <submittedName>
        <fullName evidence="1">Uncharacterized protein</fullName>
    </submittedName>
</protein>
<dbReference type="HOGENOM" id="CLU_2658757_0_0_1"/>
<dbReference type="AlphaFoldDB" id="A0A0E0JPN8"/>
<dbReference type="Gramene" id="OPUNC01G32580.1">
    <property type="protein sequence ID" value="OPUNC01G32580.1"/>
    <property type="gene ID" value="OPUNC01G32580"/>
</dbReference>
<organism evidence="1">
    <name type="scientific">Oryza punctata</name>
    <name type="common">Red rice</name>
    <dbReference type="NCBI Taxonomy" id="4537"/>
    <lineage>
        <taxon>Eukaryota</taxon>
        <taxon>Viridiplantae</taxon>
        <taxon>Streptophyta</taxon>
        <taxon>Embryophyta</taxon>
        <taxon>Tracheophyta</taxon>
        <taxon>Spermatophyta</taxon>
        <taxon>Magnoliopsida</taxon>
        <taxon>Liliopsida</taxon>
        <taxon>Poales</taxon>
        <taxon>Poaceae</taxon>
        <taxon>BOP clade</taxon>
        <taxon>Oryzoideae</taxon>
        <taxon>Oryzeae</taxon>
        <taxon>Oryzinae</taxon>
        <taxon>Oryza</taxon>
    </lineage>
</organism>
<name>A0A0E0JPN8_ORYPU</name>
<sequence length="78" mass="8637">MGELFDTIWIGEDGQVCRLAYFVPEFMILVGTSSFGARLQIALQLDGYLDLGICWVSSCKSLTKGRRCVFDAAITLII</sequence>